<dbReference type="RefSeq" id="WP_083622880.1">
    <property type="nucleotide sequence ID" value="NZ_LR734874.1"/>
</dbReference>
<evidence type="ECO:0008006" key="4">
    <source>
        <dbReference type="Google" id="ProtNLM"/>
    </source>
</evidence>
<sequence length="393" mass="44232">MKRNRFQWQNWLESHWIAPAYGGGLLIALSIFFFGAATNTMAGWLYVISGISFALLAIAAVLPQRSLLSLQVQRATINPVSVGDDLTLELTIINSSNQAKILIQVQDLLPLGLGKSATVIELLSPHQSDQWVTYIPTQKRGIYHWIGVKLRTATPLGLFWCSRERKAPATAIVYPLVLPLTTCPLIDEIGQDYNPNVYEQRQFQMATEGVTRTLRPYRYGDPTRLIHWRSSARYGELRVRELETSNGGQEIIIGLDSAFFWKPDDFEQAVIAAASLYFYASHCQLNVQLWTAKTGLVYGNRVVLHTLADVNYGEDALVKNIPDFPIIWLTQNPESLKILPLGSRWLLWPYSSPISPRDQTNSQSQKLSHLGLEIRPDLSLQSQLQSSLRASNL</sequence>
<dbReference type="OrthoDB" id="9778037at2"/>
<gene>
    <name evidence="2" type="ORF">PL8927_680044</name>
</gene>
<keyword evidence="1" id="KW-0812">Transmembrane</keyword>
<feature type="transmembrane region" description="Helical" evidence="1">
    <location>
        <begin position="43"/>
        <end position="62"/>
    </location>
</feature>
<dbReference type="PANTHER" id="PTHR34351">
    <property type="entry name" value="SLR1927 PROTEIN-RELATED"/>
    <property type="match status" value="1"/>
</dbReference>
<dbReference type="PANTHER" id="PTHR34351:SF1">
    <property type="entry name" value="SLR1927 PROTEIN"/>
    <property type="match status" value="1"/>
</dbReference>
<name>A0A7Z9DZJ0_9CYAN</name>
<accession>A0A7Z9DZJ0</accession>
<evidence type="ECO:0000256" key="1">
    <source>
        <dbReference type="SAM" id="Phobius"/>
    </source>
</evidence>
<comment type="caution">
    <text evidence="2">The sequence shown here is derived from an EMBL/GenBank/DDBJ whole genome shotgun (WGS) entry which is preliminary data.</text>
</comment>
<dbReference type="EMBL" id="CZCU02000144">
    <property type="protein sequence ID" value="VXD20106.1"/>
    <property type="molecule type" value="Genomic_DNA"/>
</dbReference>
<dbReference type="AlphaFoldDB" id="A0A7Z9DZJ0"/>
<evidence type="ECO:0000313" key="2">
    <source>
        <dbReference type="EMBL" id="VXD20106.1"/>
    </source>
</evidence>
<proteinExistence type="predicted"/>
<protein>
    <recommendedName>
        <fullName evidence="4">DUF58 domain-containing protein</fullName>
    </recommendedName>
</protein>
<feature type="transmembrane region" description="Helical" evidence="1">
    <location>
        <begin position="20"/>
        <end position="37"/>
    </location>
</feature>
<keyword evidence="3" id="KW-1185">Reference proteome</keyword>
<dbReference type="Proteomes" id="UP000184550">
    <property type="component" value="Unassembled WGS sequence"/>
</dbReference>
<reference evidence="2" key="1">
    <citation type="submission" date="2019-10" db="EMBL/GenBank/DDBJ databases">
        <authorList>
            <consortium name="Genoscope - CEA"/>
            <person name="William W."/>
        </authorList>
    </citation>
    <scope>NUCLEOTIDE SEQUENCE [LARGE SCALE GENOMIC DNA]</scope>
    <source>
        <strain evidence="2">BBR_PRJEB10992</strain>
    </source>
</reference>
<organism evidence="2 3">
    <name type="scientific">Planktothrix serta PCC 8927</name>
    <dbReference type="NCBI Taxonomy" id="671068"/>
    <lineage>
        <taxon>Bacteria</taxon>
        <taxon>Bacillati</taxon>
        <taxon>Cyanobacteriota</taxon>
        <taxon>Cyanophyceae</taxon>
        <taxon>Oscillatoriophycideae</taxon>
        <taxon>Oscillatoriales</taxon>
        <taxon>Microcoleaceae</taxon>
        <taxon>Planktothrix</taxon>
    </lineage>
</organism>
<evidence type="ECO:0000313" key="3">
    <source>
        <dbReference type="Proteomes" id="UP000184550"/>
    </source>
</evidence>
<keyword evidence="1" id="KW-0472">Membrane</keyword>
<keyword evidence="1" id="KW-1133">Transmembrane helix</keyword>